<dbReference type="Pfam" id="PF04268">
    <property type="entry name" value="SoxG"/>
    <property type="match status" value="1"/>
</dbReference>
<dbReference type="EMBL" id="LAQL01000010">
    <property type="protein sequence ID" value="KLN59829.1"/>
    <property type="molecule type" value="Genomic_DNA"/>
</dbReference>
<evidence type="ECO:0008006" key="3">
    <source>
        <dbReference type="Google" id="ProtNLM"/>
    </source>
</evidence>
<dbReference type="Gene3D" id="3.30.1360.120">
    <property type="entry name" value="Probable tRNA modification gtpase trme, domain 1"/>
    <property type="match status" value="1"/>
</dbReference>
<dbReference type="STRING" id="1489064.WH96_15720"/>
<proteinExistence type="predicted"/>
<protein>
    <recommendedName>
        <fullName evidence="3">Sarcosine oxidase subunit gamma</fullName>
    </recommendedName>
</protein>
<dbReference type="RefSeq" id="WP_047765160.1">
    <property type="nucleotide sequence ID" value="NZ_LAQL01000010.1"/>
</dbReference>
<keyword evidence="2" id="KW-1185">Reference proteome</keyword>
<dbReference type="SUPFAM" id="SSF103025">
    <property type="entry name" value="Folate-binding domain"/>
    <property type="match status" value="1"/>
</dbReference>
<comment type="caution">
    <text evidence="1">The sequence shown here is derived from an EMBL/GenBank/DDBJ whole genome shotgun (WGS) entry which is preliminary data.</text>
</comment>
<dbReference type="Proteomes" id="UP000035444">
    <property type="component" value="Unassembled WGS sequence"/>
</dbReference>
<evidence type="ECO:0000313" key="1">
    <source>
        <dbReference type="EMBL" id="KLN59829.1"/>
    </source>
</evidence>
<organism evidence="1 2">
    <name type="scientific">Kiloniella spongiae</name>
    <dbReference type="NCBI Taxonomy" id="1489064"/>
    <lineage>
        <taxon>Bacteria</taxon>
        <taxon>Pseudomonadati</taxon>
        <taxon>Pseudomonadota</taxon>
        <taxon>Alphaproteobacteria</taxon>
        <taxon>Rhodospirillales</taxon>
        <taxon>Kiloniellaceae</taxon>
        <taxon>Kiloniella</taxon>
    </lineage>
</organism>
<name>A0A0H2MB91_9PROT</name>
<dbReference type="InterPro" id="IPR027266">
    <property type="entry name" value="TrmE/GcvT-like"/>
</dbReference>
<dbReference type="AlphaFoldDB" id="A0A0H2MB91"/>
<sequence>MPDYTLTANTPLNGFSRDFPGVSINEVNDRAIVSIVAPRDGEKELIKALKKSYDIELPNAGVLSVSAQDNAVLFCMAQDQYFLMFDYTGNTATTVVHSYLNDTAYLTDQSDSYVMIRVSGANSRCLLERICPLDIHPTAFPVRAVARTIMEHLGTTIIHEGDDNFLLLSARSSAYSFLEAIETSAKNTS</sequence>
<dbReference type="Gene3D" id="3.30.70.1520">
    <property type="entry name" value="Heterotetrameric sarcosine oxidase"/>
    <property type="match status" value="1"/>
</dbReference>
<dbReference type="InterPro" id="IPR007375">
    <property type="entry name" value="SoxG"/>
</dbReference>
<gene>
    <name evidence="1" type="ORF">WH96_15720</name>
</gene>
<reference evidence="1 2" key="1">
    <citation type="submission" date="2015-03" db="EMBL/GenBank/DDBJ databases">
        <title>Genome Sequence of Kiloniella spongiae MEBiC09566, isolated from a marine sponge.</title>
        <authorList>
            <person name="Shao Z."/>
            <person name="Wang L."/>
            <person name="Li X."/>
        </authorList>
    </citation>
    <scope>NUCLEOTIDE SEQUENCE [LARGE SCALE GENOMIC DNA]</scope>
    <source>
        <strain evidence="1 2">MEBiC09566</strain>
    </source>
</reference>
<accession>A0A0H2MB91</accession>
<evidence type="ECO:0000313" key="2">
    <source>
        <dbReference type="Proteomes" id="UP000035444"/>
    </source>
</evidence>